<feature type="domain" description="Core" evidence="2">
    <location>
        <begin position="7"/>
        <end position="105"/>
    </location>
</feature>
<comment type="caution">
    <text evidence="3">The sequence shown here is derived from an EMBL/GenBank/DDBJ whole genome shotgun (WGS) entry which is preliminary data.</text>
</comment>
<dbReference type="InterPro" id="IPR016092">
    <property type="entry name" value="ATAP"/>
</dbReference>
<reference evidence="3 4" key="1">
    <citation type="submission" date="2019-03" db="EMBL/GenBank/DDBJ databases">
        <title>Genomic Encyclopedia of Type Strains, Phase IV (KMG-IV): sequencing the most valuable type-strain genomes for metagenomic binning, comparative biology and taxonomic classification.</title>
        <authorList>
            <person name="Goeker M."/>
        </authorList>
    </citation>
    <scope>NUCLEOTIDE SEQUENCE [LARGE SCALE GENOMIC DNA]</scope>
    <source>
        <strain evidence="3 4">DSM 24979</strain>
    </source>
</reference>
<gene>
    <name evidence="3" type="ORF">EDD69_11237</name>
</gene>
<dbReference type="InterPro" id="IPR035903">
    <property type="entry name" value="HesB-like_dom_sf"/>
</dbReference>
<dbReference type="GO" id="GO:0051537">
    <property type="term" value="F:2 iron, 2 sulfur cluster binding"/>
    <property type="evidence" value="ECO:0007669"/>
    <property type="project" value="TreeGrafter"/>
</dbReference>
<evidence type="ECO:0000256" key="1">
    <source>
        <dbReference type="ARBA" id="ARBA00006718"/>
    </source>
</evidence>
<comment type="similarity">
    <text evidence="1">Belongs to the HesB/IscA family.</text>
</comment>
<dbReference type="Gene3D" id="2.60.300.12">
    <property type="entry name" value="HesB-like domain"/>
    <property type="match status" value="1"/>
</dbReference>
<protein>
    <submittedName>
        <fullName evidence="3">Iron-sulfur cluster assembly protein</fullName>
    </submittedName>
</protein>
<evidence type="ECO:0000313" key="4">
    <source>
        <dbReference type="Proteomes" id="UP000295658"/>
    </source>
</evidence>
<dbReference type="NCBIfam" id="TIGR00049">
    <property type="entry name" value="iron-sulfur cluster assembly accessory protein"/>
    <property type="match status" value="1"/>
</dbReference>
<dbReference type="Pfam" id="PF01521">
    <property type="entry name" value="Fe-S_biosyn"/>
    <property type="match status" value="1"/>
</dbReference>
<dbReference type="OrthoDB" id="9801228at2"/>
<organism evidence="3 4">
    <name type="scientific">Thermolongibacillus altinsuensis</name>
    <dbReference type="NCBI Taxonomy" id="575256"/>
    <lineage>
        <taxon>Bacteria</taxon>
        <taxon>Bacillati</taxon>
        <taxon>Bacillota</taxon>
        <taxon>Bacilli</taxon>
        <taxon>Bacillales</taxon>
        <taxon>Anoxybacillaceae</taxon>
        <taxon>Thermolongibacillus</taxon>
    </lineage>
</organism>
<proteinExistence type="inferred from homology"/>
<dbReference type="PANTHER" id="PTHR10072">
    <property type="entry name" value="IRON-SULFUR CLUSTER ASSEMBLY PROTEIN"/>
    <property type="match status" value="1"/>
</dbReference>
<dbReference type="AlphaFoldDB" id="A0A4R1QFP5"/>
<dbReference type="InterPro" id="IPR000361">
    <property type="entry name" value="ATAP_core_dom"/>
</dbReference>
<name>A0A4R1QFP5_9BACL</name>
<dbReference type="InterPro" id="IPR017870">
    <property type="entry name" value="FeS_cluster_insertion_CS"/>
</dbReference>
<accession>A0A4R1QFP5</accession>
<sequence length="120" mass="12800">MSEIVILTESAASQIKQMMKESGEENAYFRIGVYGGGCSGLSYAMGFDHEKREKDHESVQHGVRILVDNESALVLKGTVIDYKEAAMGGGFTINNPNAIASCGCGSSFRTATNAGKPEEC</sequence>
<dbReference type="Proteomes" id="UP000295658">
    <property type="component" value="Unassembled WGS sequence"/>
</dbReference>
<dbReference type="GO" id="GO:0005737">
    <property type="term" value="C:cytoplasm"/>
    <property type="evidence" value="ECO:0007669"/>
    <property type="project" value="TreeGrafter"/>
</dbReference>
<dbReference type="RefSeq" id="WP_132949021.1">
    <property type="nucleotide sequence ID" value="NZ_SLUL01000012.1"/>
</dbReference>
<dbReference type="PANTHER" id="PTHR10072:SF41">
    <property type="entry name" value="IRON-SULFUR CLUSTER ASSEMBLY 1 HOMOLOG, MITOCHONDRIAL"/>
    <property type="match status" value="1"/>
</dbReference>
<dbReference type="PROSITE" id="PS01152">
    <property type="entry name" value="HESB"/>
    <property type="match status" value="1"/>
</dbReference>
<evidence type="ECO:0000259" key="2">
    <source>
        <dbReference type="Pfam" id="PF01521"/>
    </source>
</evidence>
<dbReference type="GO" id="GO:0016226">
    <property type="term" value="P:iron-sulfur cluster assembly"/>
    <property type="evidence" value="ECO:0007669"/>
    <property type="project" value="InterPro"/>
</dbReference>
<keyword evidence="4" id="KW-1185">Reference proteome</keyword>
<dbReference type="SUPFAM" id="SSF89360">
    <property type="entry name" value="HesB-like domain"/>
    <property type="match status" value="1"/>
</dbReference>
<dbReference type="EMBL" id="SLUL01000012">
    <property type="protein sequence ID" value="TCL47327.1"/>
    <property type="molecule type" value="Genomic_DNA"/>
</dbReference>
<evidence type="ECO:0000313" key="3">
    <source>
        <dbReference type="EMBL" id="TCL47327.1"/>
    </source>
</evidence>
<dbReference type="InterPro" id="IPR050322">
    <property type="entry name" value="Fe-S_cluster_asmbl/transfer"/>
</dbReference>